<name>M2NCE0_BAUPA</name>
<dbReference type="AlphaFoldDB" id="M2NCE0"/>
<dbReference type="KEGG" id="bcom:BAUCODRAFT_70092"/>
<gene>
    <name evidence="2" type="ORF">BAUCODRAFT_70092</name>
</gene>
<dbReference type="STRING" id="717646.M2NCE0"/>
<dbReference type="OrthoDB" id="5328813at2759"/>
<keyword evidence="3" id="KW-1185">Reference proteome</keyword>
<feature type="compositionally biased region" description="Low complexity" evidence="1">
    <location>
        <begin position="62"/>
        <end position="74"/>
    </location>
</feature>
<organism evidence="2 3">
    <name type="scientific">Baudoinia panamericana (strain UAMH 10762)</name>
    <name type="common">Angels' share fungus</name>
    <name type="synonym">Baudoinia compniacensis (strain UAMH 10762)</name>
    <dbReference type="NCBI Taxonomy" id="717646"/>
    <lineage>
        <taxon>Eukaryota</taxon>
        <taxon>Fungi</taxon>
        <taxon>Dikarya</taxon>
        <taxon>Ascomycota</taxon>
        <taxon>Pezizomycotina</taxon>
        <taxon>Dothideomycetes</taxon>
        <taxon>Dothideomycetidae</taxon>
        <taxon>Mycosphaerellales</taxon>
        <taxon>Teratosphaeriaceae</taxon>
        <taxon>Baudoinia</taxon>
    </lineage>
</organism>
<sequence length="497" mass="56071">MAGKTRNRLSTSPVKAFRYEDASNGELPTLVGSIKAPGLPAIKSTLKEPRETSPVSPTAIDGSTSNGSLRSSNSKIASLRAAFERNASPNRKRFSVSTHGGNDKRPDHSVKVSSERNSKISSEQNGKVTPEHNAEHEKEIARLREELQQEKELRRVWEERCALLEQYEAKCDMLEQEVEMMQERMIMQANGMLKEDHSPASRRMSVDVSGGVAKRYSDEVVLLQRQLADLKQTIAMSTRMEGQVTDSVFAQEMSVLHHELQNWIVNNFRRARTDIGTEQLCAKLDHCAEKAKLRHLRPMFETFTPSAKLAIYQATAVCLLMEIFDNVSLYGLPENLPWRRPLREAVDAIENVLTPMAHNRLRATTLDVIRQSEDMASYTAPAVKIMAERICGTLTELTDIEQTEARLYGLMNIVKRAIELQHMFRVQRARFQFDLPSPGEDFHHQVMENIAVDVEAPPGIEPIIRCATFPSVIKVGDEYGDNMHFTNVIIKAKILCC</sequence>
<reference evidence="2 3" key="1">
    <citation type="journal article" date="2012" name="PLoS Pathog.">
        <title>Diverse lifestyles and strategies of plant pathogenesis encoded in the genomes of eighteen Dothideomycetes fungi.</title>
        <authorList>
            <person name="Ohm R.A."/>
            <person name="Feau N."/>
            <person name="Henrissat B."/>
            <person name="Schoch C.L."/>
            <person name="Horwitz B.A."/>
            <person name="Barry K.W."/>
            <person name="Condon B.J."/>
            <person name="Copeland A.C."/>
            <person name="Dhillon B."/>
            <person name="Glaser F."/>
            <person name="Hesse C.N."/>
            <person name="Kosti I."/>
            <person name="LaButti K."/>
            <person name="Lindquist E.A."/>
            <person name="Lucas S."/>
            <person name="Salamov A.A."/>
            <person name="Bradshaw R.E."/>
            <person name="Ciuffetti L."/>
            <person name="Hamelin R.C."/>
            <person name="Kema G.H.J."/>
            <person name="Lawrence C."/>
            <person name="Scott J.A."/>
            <person name="Spatafora J.W."/>
            <person name="Turgeon B.G."/>
            <person name="de Wit P.J.G.M."/>
            <person name="Zhong S."/>
            <person name="Goodwin S.B."/>
            <person name="Grigoriev I.V."/>
        </authorList>
    </citation>
    <scope>NUCLEOTIDE SEQUENCE [LARGE SCALE GENOMIC DNA]</scope>
    <source>
        <strain evidence="2 3">UAMH 10762</strain>
    </source>
</reference>
<evidence type="ECO:0000256" key="1">
    <source>
        <dbReference type="SAM" id="MobiDB-lite"/>
    </source>
</evidence>
<dbReference type="GeneID" id="19116560"/>
<dbReference type="EMBL" id="KB445555">
    <property type="protein sequence ID" value="EMC96849.1"/>
    <property type="molecule type" value="Genomic_DNA"/>
</dbReference>
<evidence type="ECO:0000313" key="2">
    <source>
        <dbReference type="EMBL" id="EMC96849.1"/>
    </source>
</evidence>
<accession>M2NCE0</accession>
<feature type="region of interest" description="Disordered" evidence="1">
    <location>
        <begin position="1"/>
        <end position="135"/>
    </location>
</feature>
<dbReference type="HOGENOM" id="CLU_548562_0_0_1"/>
<feature type="compositionally biased region" description="Basic and acidic residues" evidence="1">
    <location>
        <begin position="101"/>
        <end position="118"/>
    </location>
</feature>
<proteinExistence type="predicted"/>
<dbReference type="Proteomes" id="UP000011761">
    <property type="component" value="Unassembled WGS sequence"/>
</dbReference>
<evidence type="ECO:0000313" key="3">
    <source>
        <dbReference type="Proteomes" id="UP000011761"/>
    </source>
</evidence>
<dbReference type="eggNOG" id="ENOG502S9Q7">
    <property type="taxonomic scope" value="Eukaryota"/>
</dbReference>
<dbReference type="RefSeq" id="XP_007676283.1">
    <property type="nucleotide sequence ID" value="XM_007678093.1"/>
</dbReference>
<protein>
    <submittedName>
        <fullName evidence="2">Uncharacterized protein</fullName>
    </submittedName>
</protein>